<dbReference type="GO" id="GO:0046872">
    <property type="term" value="F:metal ion binding"/>
    <property type="evidence" value="ECO:0007669"/>
    <property type="project" value="InterPro"/>
</dbReference>
<evidence type="ECO:0000256" key="1">
    <source>
        <dbReference type="ARBA" id="ARBA00007261"/>
    </source>
</evidence>
<dbReference type="Pfam" id="PF00675">
    <property type="entry name" value="Peptidase_M16"/>
    <property type="match status" value="1"/>
</dbReference>
<dbReference type="AlphaFoldDB" id="A0A7L4UNT7"/>
<evidence type="ECO:0000259" key="3">
    <source>
        <dbReference type="Pfam" id="PF05193"/>
    </source>
</evidence>
<dbReference type="SUPFAM" id="SSF63411">
    <property type="entry name" value="LuxS/MPP-like metallohydrolase"/>
    <property type="match status" value="2"/>
</dbReference>
<feature type="domain" description="Peptidase M16 C-terminal" evidence="3">
    <location>
        <begin position="169"/>
        <end position="344"/>
    </location>
</feature>
<dbReference type="OrthoDB" id="9811314at2"/>
<evidence type="ECO:0000259" key="2">
    <source>
        <dbReference type="Pfam" id="PF00675"/>
    </source>
</evidence>
<gene>
    <name evidence="4" type="ORF">C7377_1101</name>
</gene>
<comment type="caution">
    <text evidence="4">The sequence shown here is derived from an EMBL/GenBank/DDBJ whole genome shotgun (WGS) entry which is preliminary data.</text>
</comment>
<evidence type="ECO:0000313" key="5">
    <source>
        <dbReference type="Proteomes" id="UP000251835"/>
    </source>
</evidence>
<sequence>MEEEVQIHRLKNGLRIAHLESKSAVAYCGVFINAGARDEMNNEWGVAHFTEHMMFKGTTNRRARHIINRLESVGGELNAYTTKEETCVHATFLTEYYERTIELFSDVLLRSVFPVPEINKEREIIIDEINSYLDTPSELIFDDFEEFIIGSNSLGRNTLGSPESVRDTTQEDIKRFVHRNYTPKEMVISSVGNIPFQKLCKWAEKYFGDWNHSSNYKRVPIILTEKLPKKDFVNRNTYQTHCVVGGLAYNLKEKKRLPFSLVCNFLGGPAMNSKLNMVLREKYGYAYHTEASYTPYSDMGIFGIYFGTDNGNYTKCINLINRELKALCTKRLTPAALKKVQQQLIGQTMISAAGEEAQMFSIGKSLLVYNKVTTMKEIYRKIERITSSHVLEVANETLSPDKLSVLLYK</sequence>
<evidence type="ECO:0000313" key="4">
    <source>
        <dbReference type="EMBL" id="PVX50785.1"/>
    </source>
</evidence>
<organism evidence="4 5">
    <name type="scientific">Balneicella halophila</name>
    <dbReference type="NCBI Taxonomy" id="1537566"/>
    <lineage>
        <taxon>Bacteria</taxon>
        <taxon>Pseudomonadati</taxon>
        <taxon>Bacteroidota</taxon>
        <taxon>Bacteroidia</taxon>
        <taxon>Bacteroidales</taxon>
        <taxon>Balneicellaceae</taxon>
        <taxon>Balneicella</taxon>
    </lineage>
</organism>
<comment type="similarity">
    <text evidence="1">Belongs to the peptidase M16 family.</text>
</comment>
<accession>A0A7L4UNT7</accession>
<dbReference type="InterPro" id="IPR011765">
    <property type="entry name" value="Pept_M16_N"/>
</dbReference>
<proteinExistence type="inferred from homology"/>
<dbReference type="EMBL" id="QENZ01000004">
    <property type="protein sequence ID" value="PVX50785.1"/>
    <property type="molecule type" value="Genomic_DNA"/>
</dbReference>
<protein>
    <submittedName>
        <fullName evidence="4">Putative Zn-dependent peptidase</fullName>
    </submittedName>
</protein>
<dbReference type="InterPro" id="IPR050361">
    <property type="entry name" value="MPP/UQCRC_Complex"/>
</dbReference>
<dbReference type="PANTHER" id="PTHR11851:SF49">
    <property type="entry name" value="MITOCHONDRIAL-PROCESSING PEPTIDASE SUBUNIT ALPHA"/>
    <property type="match status" value="1"/>
</dbReference>
<reference evidence="4 5" key="1">
    <citation type="submission" date="2018-05" db="EMBL/GenBank/DDBJ databases">
        <title>Genomic Encyclopedia of Type Strains, Phase IV (KMG-IV): sequencing the most valuable type-strain genomes for metagenomic binning, comparative biology and taxonomic classification.</title>
        <authorList>
            <person name="Goeker M."/>
        </authorList>
    </citation>
    <scope>NUCLEOTIDE SEQUENCE [LARGE SCALE GENOMIC DNA]</scope>
    <source>
        <strain evidence="4 5">DSM 28579</strain>
    </source>
</reference>
<name>A0A7L4UNT7_BALHA</name>
<dbReference type="RefSeq" id="WP_116496341.1">
    <property type="nucleotide sequence ID" value="NZ_QENZ01000004.1"/>
</dbReference>
<dbReference type="Proteomes" id="UP000251835">
    <property type="component" value="Unassembled WGS sequence"/>
</dbReference>
<dbReference type="Gene3D" id="3.30.830.10">
    <property type="entry name" value="Metalloenzyme, LuxS/M16 peptidase-like"/>
    <property type="match status" value="2"/>
</dbReference>
<dbReference type="InterPro" id="IPR011249">
    <property type="entry name" value="Metalloenz_LuxS/M16"/>
</dbReference>
<keyword evidence="5" id="KW-1185">Reference proteome</keyword>
<dbReference type="InterPro" id="IPR007863">
    <property type="entry name" value="Peptidase_M16_C"/>
</dbReference>
<dbReference type="PANTHER" id="PTHR11851">
    <property type="entry name" value="METALLOPROTEASE"/>
    <property type="match status" value="1"/>
</dbReference>
<dbReference type="Pfam" id="PF05193">
    <property type="entry name" value="Peptidase_M16_C"/>
    <property type="match status" value="1"/>
</dbReference>
<feature type="domain" description="Peptidase M16 N-terminal" evidence="2">
    <location>
        <begin position="20"/>
        <end position="160"/>
    </location>
</feature>